<dbReference type="InterPro" id="IPR050523">
    <property type="entry name" value="AKR_Detox_Biosynth"/>
</dbReference>
<dbReference type="SUPFAM" id="SSF51430">
    <property type="entry name" value="NAD(P)-linked oxidoreductase"/>
    <property type="match status" value="1"/>
</dbReference>
<dbReference type="AlphaFoldDB" id="A0A9W5RZI8"/>
<gene>
    <name evidence="2" type="ORF">BG53_09540</name>
</gene>
<dbReference type="CDD" id="cd19092">
    <property type="entry name" value="AKR_BsYcsN_EcYdhF-like"/>
    <property type="match status" value="1"/>
</dbReference>
<organism evidence="2 3">
    <name type="scientific">Paenibacillus darwinianus</name>
    <dbReference type="NCBI Taxonomy" id="1380763"/>
    <lineage>
        <taxon>Bacteria</taxon>
        <taxon>Bacillati</taxon>
        <taxon>Bacillota</taxon>
        <taxon>Bacilli</taxon>
        <taxon>Bacillales</taxon>
        <taxon>Paenibacillaceae</taxon>
        <taxon>Paenibacillus</taxon>
    </lineage>
</organism>
<dbReference type="PANTHER" id="PTHR43364">
    <property type="entry name" value="NADH-SPECIFIC METHYLGLYOXAL REDUCTASE-RELATED"/>
    <property type="match status" value="1"/>
</dbReference>
<evidence type="ECO:0000259" key="1">
    <source>
        <dbReference type="Pfam" id="PF00248"/>
    </source>
</evidence>
<dbReference type="OrthoDB" id="9773828at2"/>
<dbReference type="RefSeq" id="WP_036585756.1">
    <property type="nucleotide sequence ID" value="NZ_KK082116.1"/>
</dbReference>
<sequence length="325" mass="35748">MSTTIPLHRRGIQASRLILGCMPLGGNWDSEPITSAHVEQAREAVEAAMESGITMYDHADIYTMGKAEQTFGLVLKEKPGLRDKLILQSKCGIRFDRGPGKPHQFDFSKSHILASVDGILERLGVDYIDILLLHRPDALVEPEEVAEAFERLTESGKVRHFGVSNMGAGQIKLLQAYCKAPLVANQLEMNLLYTDFIDQGIHINQTAGKDGIFPEGTLEFCRLENMQLQAWSPLAKGLLSGASLEGQPSSVKETAALVAAMAERKNTTREAIVLAWLMRHPAGIQPVIGTSDPQRIRNCAAAGQIELSRDEWYELYTASRGTKLP</sequence>
<feature type="domain" description="NADP-dependent oxidoreductase" evidence="1">
    <location>
        <begin position="16"/>
        <end position="315"/>
    </location>
</feature>
<keyword evidence="3" id="KW-1185">Reference proteome</keyword>
<accession>A0A9W5RZI8</accession>
<protein>
    <submittedName>
        <fullName evidence="2">Aldo/keto reductase</fullName>
    </submittedName>
</protein>
<evidence type="ECO:0000313" key="3">
    <source>
        <dbReference type="Proteomes" id="UP000053750"/>
    </source>
</evidence>
<dbReference type="InterPro" id="IPR020471">
    <property type="entry name" value="AKR"/>
</dbReference>
<dbReference type="Proteomes" id="UP000053750">
    <property type="component" value="Unassembled WGS sequence"/>
</dbReference>
<comment type="caution">
    <text evidence="2">The sequence shown here is derived from an EMBL/GenBank/DDBJ whole genome shotgun (WGS) entry which is preliminary data.</text>
</comment>
<dbReference type="Pfam" id="PF00248">
    <property type="entry name" value="Aldo_ket_red"/>
    <property type="match status" value="1"/>
</dbReference>
<dbReference type="GO" id="GO:0016491">
    <property type="term" value="F:oxidoreductase activity"/>
    <property type="evidence" value="ECO:0007669"/>
    <property type="project" value="InterPro"/>
</dbReference>
<reference evidence="2 3" key="1">
    <citation type="submission" date="2014-02" db="EMBL/GenBank/DDBJ databases">
        <title>Genome sequence of Paenibacillus darwinianus reveals adaptive mechanisms for survival in Antarctic soils.</title>
        <authorList>
            <person name="Dsouza M."/>
            <person name="Taylor M.W."/>
            <person name="Turner S.J."/>
            <person name="Aislabie J."/>
        </authorList>
    </citation>
    <scope>NUCLEOTIDE SEQUENCE [LARGE SCALE GENOMIC DNA]</scope>
    <source>
        <strain evidence="2 3">CE1</strain>
    </source>
</reference>
<dbReference type="InterPro" id="IPR023210">
    <property type="entry name" value="NADP_OxRdtase_dom"/>
</dbReference>
<dbReference type="InterPro" id="IPR036812">
    <property type="entry name" value="NAD(P)_OxRdtase_dom_sf"/>
</dbReference>
<dbReference type="EMBL" id="JFHU01000241">
    <property type="protein sequence ID" value="EXX85140.1"/>
    <property type="molecule type" value="Genomic_DNA"/>
</dbReference>
<dbReference type="GO" id="GO:0005829">
    <property type="term" value="C:cytosol"/>
    <property type="evidence" value="ECO:0007669"/>
    <property type="project" value="TreeGrafter"/>
</dbReference>
<dbReference type="PANTHER" id="PTHR43364:SF1">
    <property type="entry name" value="OXIDOREDUCTASE YDHF"/>
    <property type="match status" value="1"/>
</dbReference>
<name>A0A9W5RZI8_9BACL</name>
<proteinExistence type="predicted"/>
<dbReference type="Gene3D" id="3.20.20.100">
    <property type="entry name" value="NADP-dependent oxidoreductase domain"/>
    <property type="match status" value="1"/>
</dbReference>
<dbReference type="PRINTS" id="PR00069">
    <property type="entry name" value="ALDKETRDTASE"/>
</dbReference>
<evidence type="ECO:0000313" key="2">
    <source>
        <dbReference type="EMBL" id="EXX85140.1"/>
    </source>
</evidence>